<feature type="compositionally biased region" description="Basic and acidic residues" evidence="2">
    <location>
        <begin position="199"/>
        <end position="214"/>
    </location>
</feature>
<reference evidence="3 4" key="1">
    <citation type="journal article" date="2019" name="Nat. Ecol. Evol.">
        <title>Megaphylogeny resolves global patterns of mushroom evolution.</title>
        <authorList>
            <person name="Varga T."/>
            <person name="Krizsan K."/>
            <person name="Foldi C."/>
            <person name="Dima B."/>
            <person name="Sanchez-Garcia M."/>
            <person name="Sanchez-Ramirez S."/>
            <person name="Szollosi G.J."/>
            <person name="Szarkandi J.G."/>
            <person name="Papp V."/>
            <person name="Albert L."/>
            <person name="Andreopoulos W."/>
            <person name="Angelini C."/>
            <person name="Antonin V."/>
            <person name="Barry K.W."/>
            <person name="Bougher N.L."/>
            <person name="Buchanan P."/>
            <person name="Buyck B."/>
            <person name="Bense V."/>
            <person name="Catcheside P."/>
            <person name="Chovatia M."/>
            <person name="Cooper J."/>
            <person name="Damon W."/>
            <person name="Desjardin D."/>
            <person name="Finy P."/>
            <person name="Geml J."/>
            <person name="Haridas S."/>
            <person name="Hughes K."/>
            <person name="Justo A."/>
            <person name="Karasinski D."/>
            <person name="Kautmanova I."/>
            <person name="Kiss B."/>
            <person name="Kocsube S."/>
            <person name="Kotiranta H."/>
            <person name="LaButti K.M."/>
            <person name="Lechner B.E."/>
            <person name="Liimatainen K."/>
            <person name="Lipzen A."/>
            <person name="Lukacs Z."/>
            <person name="Mihaltcheva S."/>
            <person name="Morgado L.N."/>
            <person name="Niskanen T."/>
            <person name="Noordeloos M.E."/>
            <person name="Ohm R.A."/>
            <person name="Ortiz-Santana B."/>
            <person name="Ovrebo C."/>
            <person name="Racz N."/>
            <person name="Riley R."/>
            <person name="Savchenko A."/>
            <person name="Shiryaev A."/>
            <person name="Soop K."/>
            <person name="Spirin V."/>
            <person name="Szebenyi C."/>
            <person name="Tomsovsky M."/>
            <person name="Tulloss R.E."/>
            <person name="Uehling J."/>
            <person name="Grigoriev I.V."/>
            <person name="Vagvolgyi C."/>
            <person name="Papp T."/>
            <person name="Martin F.M."/>
            <person name="Miettinen O."/>
            <person name="Hibbett D.S."/>
            <person name="Nagy L.G."/>
        </authorList>
    </citation>
    <scope>NUCLEOTIDE SEQUENCE [LARGE SCALE GENOMIC DNA]</scope>
    <source>
        <strain evidence="3 4">CBS 962.96</strain>
    </source>
</reference>
<evidence type="ECO:0008006" key="5">
    <source>
        <dbReference type="Google" id="ProtNLM"/>
    </source>
</evidence>
<keyword evidence="4" id="KW-1185">Reference proteome</keyword>
<dbReference type="GO" id="GO:0003700">
    <property type="term" value="F:DNA-binding transcription factor activity"/>
    <property type="evidence" value="ECO:0007669"/>
    <property type="project" value="InterPro"/>
</dbReference>
<dbReference type="AlphaFoldDB" id="A0A4S8MQG8"/>
<evidence type="ECO:0000256" key="1">
    <source>
        <dbReference type="SAM" id="Coils"/>
    </source>
</evidence>
<feature type="compositionally biased region" description="Polar residues" evidence="2">
    <location>
        <begin position="101"/>
        <end position="115"/>
    </location>
</feature>
<dbReference type="Proteomes" id="UP000297245">
    <property type="component" value="Unassembled WGS sequence"/>
</dbReference>
<feature type="compositionally biased region" description="Polar residues" evidence="2">
    <location>
        <begin position="173"/>
        <end position="198"/>
    </location>
</feature>
<feature type="coiled-coil region" evidence="1">
    <location>
        <begin position="31"/>
        <end position="58"/>
    </location>
</feature>
<feature type="compositionally biased region" description="Low complexity" evidence="2">
    <location>
        <begin position="133"/>
        <end position="142"/>
    </location>
</feature>
<protein>
    <recommendedName>
        <fullName evidence="5">BZIP domain-containing protein</fullName>
    </recommendedName>
</protein>
<dbReference type="InterPro" id="IPR046347">
    <property type="entry name" value="bZIP_sf"/>
</dbReference>
<gene>
    <name evidence="3" type="ORF">K435DRAFT_774381</name>
</gene>
<dbReference type="EMBL" id="ML179055">
    <property type="protein sequence ID" value="THV04554.1"/>
    <property type="molecule type" value="Genomic_DNA"/>
</dbReference>
<evidence type="ECO:0000313" key="3">
    <source>
        <dbReference type="EMBL" id="THV04554.1"/>
    </source>
</evidence>
<feature type="compositionally biased region" description="Basic and acidic residues" evidence="2">
    <location>
        <begin position="151"/>
        <end position="171"/>
    </location>
</feature>
<organism evidence="3 4">
    <name type="scientific">Dendrothele bispora (strain CBS 962.96)</name>
    <dbReference type="NCBI Taxonomy" id="1314807"/>
    <lineage>
        <taxon>Eukaryota</taxon>
        <taxon>Fungi</taxon>
        <taxon>Dikarya</taxon>
        <taxon>Basidiomycota</taxon>
        <taxon>Agaricomycotina</taxon>
        <taxon>Agaricomycetes</taxon>
        <taxon>Agaricomycetidae</taxon>
        <taxon>Agaricales</taxon>
        <taxon>Agaricales incertae sedis</taxon>
        <taxon>Dendrothele</taxon>
    </lineage>
</organism>
<keyword evidence="1" id="KW-0175">Coiled coil</keyword>
<feature type="region of interest" description="Disordered" evidence="2">
    <location>
        <begin position="101"/>
        <end position="214"/>
    </location>
</feature>
<evidence type="ECO:0000256" key="2">
    <source>
        <dbReference type="SAM" id="MobiDB-lite"/>
    </source>
</evidence>
<evidence type="ECO:0000313" key="4">
    <source>
        <dbReference type="Proteomes" id="UP000297245"/>
    </source>
</evidence>
<dbReference type="SUPFAM" id="SSF57959">
    <property type="entry name" value="Leucine zipper domain"/>
    <property type="match status" value="1"/>
</dbReference>
<sequence>MTRGRKKDLTIPPSRALTQQRDYRARKALYVSELEDRCRRVEAENTALRAEIDALRAGLPFTNPIDPRLMSASSELLKDLNNVSVALTHFQNLAYPQTSVSIPPTASAGSPGNMPSQPPGSRLRPAFFPSPTPSSSSLPTMSGDVDSGRASSERSWPEETSRAPESLRKILCDSNSDSPGYTSSMRLSQDQRSPTSRHSSAEREMLHRPSPESS</sequence>
<dbReference type="Gene3D" id="1.20.5.170">
    <property type="match status" value="1"/>
</dbReference>
<name>A0A4S8MQG8_DENBC</name>
<accession>A0A4S8MQG8</accession>
<dbReference type="OrthoDB" id="3365874at2759"/>
<proteinExistence type="predicted"/>